<dbReference type="PANTHER" id="PTHR46900:SF2">
    <property type="entry name" value="TYROSINE-PROTEIN PHOSPHATASE NON-RECEPTOR TYPE 13"/>
    <property type="match status" value="1"/>
</dbReference>
<dbReference type="Proteomes" id="UP000008144">
    <property type="component" value="Chromosome 4"/>
</dbReference>
<evidence type="ECO:0000259" key="2">
    <source>
        <dbReference type="PROSITE" id="PS50057"/>
    </source>
</evidence>
<evidence type="ECO:0008006" key="6">
    <source>
        <dbReference type="Google" id="ProtNLM"/>
    </source>
</evidence>
<evidence type="ECO:0000313" key="4">
    <source>
        <dbReference type="Ensembl" id="ENSCINP00000006908.3"/>
    </source>
</evidence>
<sequence length="429" mass="47756">MVHRSTMLQCIGATLKEVVEVSGSPLHESELWAVLRSVAKVLIQTNVTAKFSDPSHFILSPQKVILLPFGQVAFNFEITDDEFTTNQLLSYSDGNVYDSSLQVHSLGLTMLWCAEYNLPPNNPLTISNDLQEVLLSMCTPSDYTLEQVHAVCCNRDDVNFSNDLLVVSKLCSSILGNMPELNSLAASNMFNMETSPKPNKHRFQHSFSISSNQTKASIGQESCLLGKKYIIPSPPQNDPRLPSNPVSVDNSESSSLMAEYNDENSVASQPINPRLFLNAVKPRHGILKTNTPIKRLHQNKGNTSAFTAEVIISFVDRTKIAFPISEVSGVRVESVIQLLLKHLMPDANPDYFALATFQDSEYRFLETNIVLSKAVTEAELKETLFLRILYFPLDLNTVNGAIIRATYMQLRDDVISERVVCTHDDALSI</sequence>
<dbReference type="InParanoid" id="F7AQ31"/>
<keyword evidence="1" id="KW-0677">Repeat</keyword>
<evidence type="ECO:0000256" key="1">
    <source>
        <dbReference type="ARBA" id="ARBA00022737"/>
    </source>
</evidence>
<dbReference type="InterPro" id="IPR000299">
    <property type="entry name" value="FERM_domain"/>
</dbReference>
<name>F7AQ31_CIOIN</name>
<reference evidence="4" key="3">
    <citation type="submission" date="2025-08" db="UniProtKB">
        <authorList>
            <consortium name="Ensembl"/>
        </authorList>
    </citation>
    <scope>IDENTIFICATION</scope>
</reference>
<reference evidence="4" key="2">
    <citation type="journal article" date="2008" name="Genome Biol.">
        <title>Improved genome assembly and evidence-based global gene model set for the chordate Ciona intestinalis: new insight into intron and operon populations.</title>
        <authorList>
            <person name="Satou Y."/>
            <person name="Mineta K."/>
            <person name="Ogasawara M."/>
            <person name="Sasakura Y."/>
            <person name="Shoguchi E."/>
            <person name="Ueno K."/>
            <person name="Yamada L."/>
            <person name="Matsumoto J."/>
            <person name="Wasserscheid J."/>
            <person name="Dewar K."/>
            <person name="Wiley G.B."/>
            <person name="Macmil S.L."/>
            <person name="Roe B.A."/>
            <person name="Zeller R.W."/>
            <person name="Hastings K.E."/>
            <person name="Lemaire P."/>
            <person name="Lindquist E."/>
            <person name="Endo T."/>
            <person name="Hotta K."/>
            <person name="Inaba K."/>
        </authorList>
    </citation>
    <scope>NUCLEOTIDE SEQUENCE [LARGE SCALE GENOMIC DNA]</scope>
    <source>
        <strain evidence="4">wild type</strain>
    </source>
</reference>
<feature type="domain" description="FERM" evidence="2">
    <location>
        <begin position="308"/>
        <end position="429"/>
    </location>
</feature>
<dbReference type="Gene3D" id="1.10.510.10">
    <property type="entry name" value="Transferase(Phosphotransferase) domain 1"/>
    <property type="match status" value="1"/>
</dbReference>
<reference evidence="4" key="4">
    <citation type="submission" date="2025-09" db="UniProtKB">
        <authorList>
            <consortium name="Ensembl"/>
        </authorList>
    </citation>
    <scope>IDENTIFICATION</scope>
</reference>
<dbReference type="SMART" id="SM00750">
    <property type="entry name" value="KIND"/>
    <property type="match status" value="1"/>
</dbReference>
<dbReference type="EMBL" id="EAAA01001973">
    <property type="status" value="NOT_ANNOTATED_CDS"/>
    <property type="molecule type" value="Genomic_DNA"/>
</dbReference>
<dbReference type="PROSITE" id="PS50057">
    <property type="entry name" value="FERM_3"/>
    <property type="match status" value="1"/>
</dbReference>
<evidence type="ECO:0000259" key="3">
    <source>
        <dbReference type="PROSITE" id="PS51377"/>
    </source>
</evidence>
<dbReference type="InterPro" id="IPR011019">
    <property type="entry name" value="KIND_dom"/>
</dbReference>
<protein>
    <recommendedName>
        <fullName evidence="6">FERM domain-containing protein</fullName>
    </recommendedName>
</protein>
<dbReference type="STRING" id="7719.ENSCINP00000006908"/>
<dbReference type="AlphaFoldDB" id="F7AQ31"/>
<dbReference type="Ensembl" id="ENSCINT00000006908.3">
    <property type="protein sequence ID" value="ENSCINP00000006908.3"/>
    <property type="gene ID" value="ENSCING00000003374.3"/>
</dbReference>
<dbReference type="HOGENOM" id="CLU_640205_0_0_1"/>
<dbReference type="PROSITE" id="PS51377">
    <property type="entry name" value="KIND"/>
    <property type="match status" value="1"/>
</dbReference>
<organism evidence="4 5">
    <name type="scientific">Ciona intestinalis</name>
    <name type="common">Transparent sea squirt</name>
    <name type="synonym">Ascidia intestinalis</name>
    <dbReference type="NCBI Taxonomy" id="7719"/>
    <lineage>
        <taxon>Eukaryota</taxon>
        <taxon>Metazoa</taxon>
        <taxon>Chordata</taxon>
        <taxon>Tunicata</taxon>
        <taxon>Ascidiacea</taxon>
        <taxon>Phlebobranchia</taxon>
        <taxon>Cionidae</taxon>
        <taxon>Ciona</taxon>
    </lineage>
</organism>
<dbReference type="InterPro" id="IPR052074">
    <property type="entry name" value="NonRcpt_TyrProt_Phosphatase"/>
</dbReference>
<accession>F7AQ31</accession>
<keyword evidence="5" id="KW-1185">Reference proteome</keyword>
<reference evidence="5" key="1">
    <citation type="journal article" date="2002" name="Science">
        <title>The draft genome of Ciona intestinalis: insights into chordate and vertebrate origins.</title>
        <authorList>
            <person name="Dehal P."/>
            <person name="Satou Y."/>
            <person name="Campbell R.K."/>
            <person name="Chapman J."/>
            <person name="Degnan B."/>
            <person name="De Tomaso A."/>
            <person name="Davidson B."/>
            <person name="Di Gregorio A."/>
            <person name="Gelpke M."/>
            <person name="Goodstein D.M."/>
            <person name="Harafuji N."/>
            <person name="Hastings K.E."/>
            <person name="Ho I."/>
            <person name="Hotta K."/>
            <person name="Huang W."/>
            <person name="Kawashima T."/>
            <person name="Lemaire P."/>
            <person name="Martinez D."/>
            <person name="Meinertzhagen I.A."/>
            <person name="Necula S."/>
            <person name="Nonaka M."/>
            <person name="Putnam N."/>
            <person name="Rash S."/>
            <person name="Saiga H."/>
            <person name="Satake M."/>
            <person name="Terry A."/>
            <person name="Yamada L."/>
            <person name="Wang H.G."/>
            <person name="Awazu S."/>
            <person name="Azumi K."/>
            <person name="Boore J."/>
            <person name="Branno M."/>
            <person name="Chin-Bow S."/>
            <person name="DeSantis R."/>
            <person name="Doyle S."/>
            <person name="Francino P."/>
            <person name="Keys D.N."/>
            <person name="Haga S."/>
            <person name="Hayashi H."/>
            <person name="Hino K."/>
            <person name="Imai K.S."/>
            <person name="Inaba K."/>
            <person name="Kano S."/>
            <person name="Kobayashi K."/>
            <person name="Kobayashi M."/>
            <person name="Lee B.I."/>
            <person name="Makabe K.W."/>
            <person name="Manohar C."/>
            <person name="Matassi G."/>
            <person name="Medina M."/>
            <person name="Mochizuki Y."/>
            <person name="Mount S."/>
            <person name="Morishita T."/>
            <person name="Miura S."/>
            <person name="Nakayama A."/>
            <person name="Nishizaka S."/>
            <person name="Nomoto H."/>
            <person name="Ohta F."/>
            <person name="Oishi K."/>
            <person name="Rigoutsos I."/>
            <person name="Sano M."/>
            <person name="Sasaki A."/>
            <person name="Sasakura Y."/>
            <person name="Shoguchi E."/>
            <person name="Shin-i T."/>
            <person name="Spagnuolo A."/>
            <person name="Stainier D."/>
            <person name="Suzuki M.M."/>
            <person name="Tassy O."/>
            <person name="Takatori N."/>
            <person name="Tokuoka M."/>
            <person name="Yagi K."/>
            <person name="Yoshizaki F."/>
            <person name="Wada S."/>
            <person name="Zhang C."/>
            <person name="Hyatt P.D."/>
            <person name="Larimer F."/>
            <person name="Detter C."/>
            <person name="Doggett N."/>
            <person name="Glavina T."/>
            <person name="Hawkins T."/>
            <person name="Richardson P."/>
            <person name="Lucas S."/>
            <person name="Kohara Y."/>
            <person name="Levine M."/>
            <person name="Satoh N."/>
            <person name="Rokhsar D.S."/>
        </authorList>
    </citation>
    <scope>NUCLEOTIDE SEQUENCE [LARGE SCALE GENOMIC DNA]</scope>
</reference>
<feature type="domain" description="KIND" evidence="3">
    <location>
        <begin position="13"/>
        <end position="188"/>
    </location>
</feature>
<evidence type="ECO:0000313" key="5">
    <source>
        <dbReference type="Proteomes" id="UP000008144"/>
    </source>
</evidence>
<dbReference type="GeneTree" id="ENSGT00980000200774"/>
<dbReference type="PANTHER" id="PTHR46900">
    <property type="entry name" value="TYROSINE-PROTEIN PHOSPHATASE NON-RECEPTOR TYPE 13"/>
    <property type="match status" value="1"/>
</dbReference>
<proteinExistence type="predicted"/>